<proteinExistence type="predicted"/>
<organism evidence="1 2">
    <name type="scientific">Iris pallida</name>
    <name type="common">Sweet iris</name>
    <dbReference type="NCBI Taxonomy" id="29817"/>
    <lineage>
        <taxon>Eukaryota</taxon>
        <taxon>Viridiplantae</taxon>
        <taxon>Streptophyta</taxon>
        <taxon>Embryophyta</taxon>
        <taxon>Tracheophyta</taxon>
        <taxon>Spermatophyta</taxon>
        <taxon>Magnoliopsida</taxon>
        <taxon>Liliopsida</taxon>
        <taxon>Asparagales</taxon>
        <taxon>Iridaceae</taxon>
        <taxon>Iridoideae</taxon>
        <taxon>Irideae</taxon>
        <taxon>Iris</taxon>
    </lineage>
</organism>
<comment type="caution">
    <text evidence="1">The sequence shown here is derived from an EMBL/GenBank/DDBJ whole genome shotgun (WGS) entry which is preliminary data.</text>
</comment>
<name>A0AAX6E896_IRIPA</name>
<accession>A0AAX6E896</accession>
<keyword evidence="2" id="KW-1185">Reference proteome</keyword>
<dbReference type="AlphaFoldDB" id="A0AAX6E896"/>
<dbReference type="EMBL" id="JANAVB010038975">
    <property type="protein sequence ID" value="KAJ6800312.1"/>
    <property type="molecule type" value="Genomic_DNA"/>
</dbReference>
<protein>
    <submittedName>
        <fullName evidence="1">Uncharacterized protein</fullName>
    </submittedName>
</protein>
<evidence type="ECO:0000313" key="1">
    <source>
        <dbReference type="EMBL" id="KAJ6800312.1"/>
    </source>
</evidence>
<evidence type="ECO:0000313" key="2">
    <source>
        <dbReference type="Proteomes" id="UP001140949"/>
    </source>
</evidence>
<reference evidence="1" key="2">
    <citation type="submission" date="2023-04" db="EMBL/GenBank/DDBJ databases">
        <authorList>
            <person name="Bruccoleri R.E."/>
            <person name="Oakeley E.J."/>
            <person name="Faust A.-M."/>
            <person name="Dessus-Babus S."/>
            <person name="Altorfer M."/>
            <person name="Burckhardt D."/>
            <person name="Oertli M."/>
            <person name="Naumann U."/>
            <person name="Petersen F."/>
            <person name="Wong J."/>
        </authorList>
    </citation>
    <scope>NUCLEOTIDE SEQUENCE</scope>
    <source>
        <strain evidence="1">GSM-AAB239-AS_SAM_17_03QT</strain>
        <tissue evidence="1">Leaf</tissue>
    </source>
</reference>
<gene>
    <name evidence="1" type="ORF">M6B38_202925</name>
</gene>
<dbReference type="Proteomes" id="UP001140949">
    <property type="component" value="Unassembled WGS sequence"/>
</dbReference>
<reference evidence="1" key="1">
    <citation type="journal article" date="2023" name="GigaByte">
        <title>Genome assembly of the bearded iris, Iris pallida Lam.</title>
        <authorList>
            <person name="Bruccoleri R.E."/>
            <person name="Oakeley E.J."/>
            <person name="Faust A.M.E."/>
            <person name="Altorfer M."/>
            <person name="Dessus-Babus S."/>
            <person name="Burckhardt D."/>
            <person name="Oertli M."/>
            <person name="Naumann U."/>
            <person name="Petersen F."/>
            <person name="Wong J."/>
        </authorList>
    </citation>
    <scope>NUCLEOTIDE SEQUENCE</scope>
    <source>
        <strain evidence="1">GSM-AAB239-AS_SAM_17_03QT</strain>
    </source>
</reference>
<sequence length="68" mass="7114">MSGLTDLGFWGEKVVKELGIWAFSFGGRCQVVSELAVMAGVSDGGGCYSYCRSCSGVGSLVKIYSSYG</sequence>